<keyword evidence="5" id="KW-0862">Zinc</keyword>
<dbReference type="GO" id="GO:0046872">
    <property type="term" value="F:metal ion binding"/>
    <property type="evidence" value="ECO:0007669"/>
    <property type="project" value="UniProtKB-KW"/>
</dbReference>
<keyword evidence="4" id="KW-0378">Hydrolase</keyword>
<proteinExistence type="predicted"/>
<feature type="signal peptide" evidence="7">
    <location>
        <begin position="1"/>
        <end position="19"/>
    </location>
</feature>
<sequence>MKRLALVAALIGTTALAQSATPPAPRPAGVDTTAIDTSVKAGDDFDAYANGAWRARTTIPADRASTGVFYDVFTVAEKRNAELIAGLGAAKPAAGTDARRIADYYAAYLDTAAIERRGLAPIKPELDAIAALPDKAALARMMGADLRADVDPLNATNFRTEHLFGLFVSQGLATPDRTVPYLLQGGIGMPERDYYLSQDADKVAARKAYVDYMTQAMTLAGLSDPAARAQRVMALETKIAAAHLDYVSSQDVTKANNVWRAGDFATKAPGLDWKAFFAAAQLGGQSEFIVWMPDATTRLAALVASEPLAAWKDWLAFHHINQVASVLPKGFDDASFAFYGKTLSGAQVSRPRDKRAIAATNGALGDAIGKIYVQRYFPASSKAEIQSMVKNILAAFDGRVAKLDWMAPATKAEARRKIETMRVGVGYPENWRSYASLEIRADDPVGNLQRARAAEYRHQLSKLGKAPDRGEWWMTPQTVNAVNLPLQNALNFPAAILEAPFFDPRADAASNYGSIGAVIGHEISHSFDNSGATFDSSGALRNWWTDADLARFKAQGKMLADQYSAYEPLPGAKVNGEQTLAENIADVAGLTAAYEAYHASLGGKPAPVIGGLSGDQRFFLAFAQSWREKTREAALRSQIATDGHAPGGLRAQTVRNLDAWYPAFQVQPGQKLYLAPPQRVKVW</sequence>
<evidence type="ECO:0000256" key="7">
    <source>
        <dbReference type="SAM" id="SignalP"/>
    </source>
</evidence>
<keyword evidence="6" id="KW-0482">Metalloprotease</keyword>
<dbReference type="AlphaFoldDB" id="A0A369VV32"/>
<dbReference type="PANTHER" id="PTHR11733:SF211">
    <property type="entry name" value="OLIGOPEPTIDASE LIPOPROTEIN M13 FAMILY"/>
    <property type="match status" value="1"/>
</dbReference>
<evidence type="ECO:0000313" key="11">
    <source>
        <dbReference type="Proteomes" id="UP000253918"/>
    </source>
</evidence>
<dbReference type="PROSITE" id="PS51885">
    <property type="entry name" value="NEPRILYSIN"/>
    <property type="match status" value="1"/>
</dbReference>
<dbReference type="GO" id="GO:0005886">
    <property type="term" value="C:plasma membrane"/>
    <property type="evidence" value="ECO:0007669"/>
    <property type="project" value="TreeGrafter"/>
</dbReference>
<keyword evidence="3" id="KW-0479">Metal-binding</keyword>
<dbReference type="OrthoDB" id="9775677at2"/>
<dbReference type="CDD" id="cd08662">
    <property type="entry name" value="M13"/>
    <property type="match status" value="1"/>
</dbReference>
<dbReference type="Gene3D" id="3.40.390.10">
    <property type="entry name" value="Collagenase (Catalytic Domain)"/>
    <property type="match status" value="1"/>
</dbReference>
<dbReference type="PANTHER" id="PTHR11733">
    <property type="entry name" value="ZINC METALLOPROTEASE FAMILY M13 NEPRILYSIN-RELATED"/>
    <property type="match status" value="1"/>
</dbReference>
<organism evidence="10 11">
    <name type="scientific">Sphingomonas aracearum</name>
    <dbReference type="NCBI Taxonomy" id="2283317"/>
    <lineage>
        <taxon>Bacteria</taxon>
        <taxon>Pseudomonadati</taxon>
        <taxon>Pseudomonadota</taxon>
        <taxon>Alphaproteobacteria</taxon>
        <taxon>Sphingomonadales</taxon>
        <taxon>Sphingomonadaceae</taxon>
        <taxon>Sphingomonas</taxon>
    </lineage>
</organism>
<evidence type="ECO:0000256" key="4">
    <source>
        <dbReference type="ARBA" id="ARBA00022801"/>
    </source>
</evidence>
<dbReference type="InterPro" id="IPR042089">
    <property type="entry name" value="Peptidase_M13_dom_2"/>
</dbReference>
<name>A0A369VV32_9SPHN</name>
<dbReference type="EMBL" id="QQNB01000002">
    <property type="protein sequence ID" value="RDE05719.1"/>
    <property type="molecule type" value="Genomic_DNA"/>
</dbReference>
<keyword evidence="11" id="KW-1185">Reference proteome</keyword>
<dbReference type="InterPro" id="IPR000718">
    <property type="entry name" value="Peptidase_M13"/>
</dbReference>
<dbReference type="SUPFAM" id="SSF55486">
    <property type="entry name" value="Metalloproteases ('zincins'), catalytic domain"/>
    <property type="match status" value="1"/>
</dbReference>
<evidence type="ECO:0000256" key="6">
    <source>
        <dbReference type="ARBA" id="ARBA00023049"/>
    </source>
</evidence>
<dbReference type="PRINTS" id="PR00786">
    <property type="entry name" value="NEPRILYSIN"/>
</dbReference>
<protein>
    <submittedName>
        <fullName evidence="10">M13 family peptidase</fullName>
    </submittedName>
</protein>
<evidence type="ECO:0000256" key="3">
    <source>
        <dbReference type="ARBA" id="ARBA00022723"/>
    </source>
</evidence>
<accession>A0A369VV32</accession>
<dbReference type="InterPro" id="IPR024079">
    <property type="entry name" value="MetalloPept_cat_dom_sf"/>
</dbReference>
<dbReference type="GO" id="GO:0016485">
    <property type="term" value="P:protein processing"/>
    <property type="evidence" value="ECO:0007669"/>
    <property type="project" value="TreeGrafter"/>
</dbReference>
<feature type="chain" id="PRO_5017050385" evidence="7">
    <location>
        <begin position="20"/>
        <end position="683"/>
    </location>
</feature>
<dbReference type="RefSeq" id="WP_114687788.1">
    <property type="nucleotide sequence ID" value="NZ_QQNB01000002.1"/>
</dbReference>
<reference evidence="10 11" key="1">
    <citation type="submission" date="2018-07" db="EMBL/GenBank/DDBJ databases">
        <title>a novel species of Sphingomonas isolated from the rhizosphere soil of Araceae plant.</title>
        <authorList>
            <person name="Zhiyong W."/>
            <person name="Qinglan Z."/>
            <person name="Zhiwei F."/>
            <person name="Ding X."/>
            <person name="Gejiao W."/>
            <person name="Shixue Z."/>
        </authorList>
    </citation>
    <scope>NUCLEOTIDE SEQUENCE [LARGE SCALE GENOMIC DNA]</scope>
    <source>
        <strain evidence="10 11">WZY 27</strain>
    </source>
</reference>
<dbReference type="Gene3D" id="1.10.1380.10">
    <property type="entry name" value="Neutral endopeptidase , domain2"/>
    <property type="match status" value="1"/>
</dbReference>
<dbReference type="InterPro" id="IPR008753">
    <property type="entry name" value="Peptidase_M13_N"/>
</dbReference>
<comment type="caution">
    <text evidence="10">The sequence shown here is derived from an EMBL/GenBank/DDBJ whole genome shotgun (WGS) entry which is preliminary data.</text>
</comment>
<gene>
    <name evidence="10" type="ORF">DVW87_10955</name>
</gene>
<keyword evidence="2" id="KW-0645">Protease</keyword>
<evidence type="ECO:0000313" key="10">
    <source>
        <dbReference type="EMBL" id="RDE05719.1"/>
    </source>
</evidence>
<keyword evidence="7" id="KW-0732">Signal</keyword>
<dbReference type="Pfam" id="PF05649">
    <property type="entry name" value="Peptidase_M13_N"/>
    <property type="match status" value="1"/>
</dbReference>
<evidence type="ECO:0000256" key="5">
    <source>
        <dbReference type="ARBA" id="ARBA00022833"/>
    </source>
</evidence>
<dbReference type="GO" id="GO:0004222">
    <property type="term" value="F:metalloendopeptidase activity"/>
    <property type="evidence" value="ECO:0007669"/>
    <property type="project" value="InterPro"/>
</dbReference>
<comment type="cofactor">
    <cofactor evidence="1">
        <name>Zn(2+)</name>
        <dbReference type="ChEBI" id="CHEBI:29105"/>
    </cofactor>
</comment>
<evidence type="ECO:0000259" key="8">
    <source>
        <dbReference type="Pfam" id="PF01431"/>
    </source>
</evidence>
<dbReference type="InterPro" id="IPR018497">
    <property type="entry name" value="Peptidase_M13_C"/>
</dbReference>
<feature type="domain" description="Peptidase M13 N-terminal" evidence="9">
    <location>
        <begin position="42"/>
        <end position="428"/>
    </location>
</feature>
<feature type="domain" description="Peptidase M13 C-terminal" evidence="8">
    <location>
        <begin position="480"/>
        <end position="680"/>
    </location>
</feature>
<evidence type="ECO:0000256" key="2">
    <source>
        <dbReference type="ARBA" id="ARBA00022670"/>
    </source>
</evidence>
<evidence type="ECO:0000259" key="9">
    <source>
        <dbReference type="Pfam" id="PF05649"/>
    </source>
</evidence>
<dbReference type="Proteomes" id="UP000253918">
    <property type="component" value="Unassembled WGS sequence"/>
</dbReference>
<dbReference type="Pfam" id="PF01431">
    <property type="entry name" value="Peptidase_M13"/>
    <property type="match status" value="1"/>
</dbReference>
<evidence type="ECO:0000256" key="1">
    <source>
        <dbReference type="ARBA" id="ARBA00001947"/>
    </source>
</evidence>